<evidence type="ECO:0000256" key="1">
    <source>
        <dbReference type="SAM" id="Phobius"/>
    </source>
</evidence>
<feature type="transmembrane region" description="Helical" evidence="1">
    <location>
        <begin position="124"/>
        <end position="145"/>
    </location>
</feature>
<reference evidence="3" key="1">
    <citation type="submission" date="2023-07" db="EMBL/GenBank/DDBJ databases">
        <title>Whole genome shotgun sequence of Streptomyces spororaveus NBRC 15456.</title>
        <authorList>
            <person name="Komaki H."/>
            <person name="Tamura T."/>
        </authorList>
    </citation>
    <scope>NUCLEOTIDE SEQUENCE [LARGE SCALE GENOMIC DNA]</scope>
    <source>
        <strain evidence="3">NBRC 15456</strain>
    </source>
</reference>
<evidence type="ECO:0000313" key="2">
    <source>
        <dbReference type="EMBL" id="GHI82569.1"/>
    </source>
</evidence>
<keyword evidence="1" id="KW-0812">Transmembrane</keyword>
<keyword evidence="1" id="KW-0472">Membrane</keyword>
<organism evidence="2 3">
    <name type="scientific">Streptomyces spororaveus</name>
    <dbReference type="NCBI Taxonomy" id="284039"/>
    <lineage>
        <taxon>Bacteria</taxon>
        <taxon>Bacillati</taxon>
        <taxon>Actinomycetota</taxon>
        <taxon>Actinomycetes</taxon>
        <taxon>Kitasatosporales</taxon>
        <taxon>Streptomycetaceae</taxon>
        <taxon>Streptomyces</taxon>
    </lineage>
</organism>
<dbReference type="Proteomes" id="UP000608522">
    <property type="component" value="Unassembled WGS sequence"/>
</dbReference>
<feature type="transmembrane region" description="Helical" evidence="1">
    <location>
        <begin position="37"/>
        <end position="61"/>
    </location>
</feature>
<protein>
    <submittedName>
        <fullName evidence="2">Uncharacterized protein</fullName>
    </submittedName>
</protein>
<comment type="caution">
    <text evidence="2">The sequence shown here is derived from an EMBL/GenBank/DDBJ whole genome shotgun (WGS) entry which is preliminary data.</text>
</comment>
<dbReference type="RefSeq" id="WP_202204165.1">
    <property type="nucleotide sequence ID" value="NZ_BAAATO010000078.1"/>
</dbReference>
<proteinExistence type="predicted"/>
<dbReference type="EMBL" id="BNED01000007">
    <property type="protein sequence ID" value="GHI82569.1"/>
    <property type="molecule type" value="Genomic_DNA"/>
</dbReference>
<accession>A0ABQ3TQ70</accession>
<feature type="transmembrane region" description="Helical" evidence="1">
    <location>
        <begin position="6"/>
        <end position="25"/>
    </location>
</feature>
<name>A0ABQ3TQ70_9ACTN</name>
<evidence type="ECO:0000313" key="3">
    <source>
        <dbReference type="Proteomes" id="UP000608522"/>
    </source>
</evidence>
<keyword evidence="3" id="KW-1185">Reference proteome</keyword>
<keyword evidence="1" id="KW-1133">Transmembrane helix</keyword>
<sequence>MASEKAQFAAVLAQVIPLAILAVVVESRSGHEARAKAPAGVAPAIWVLVLEAVIVTGLVFVEMAALMTAAGSNTFILNWLAGRPGAIGVGVLLVQVGQLYVTNLAESYEQNGKLSSAQAKIVKIVTRTLLWCAVLLALVAVWWFYV</sequence>
<gene>
    <name evidence="2" type="ORF">Sspor_81300</name>
</gene>